<dbReference type="CDD" id="cd04169">
    <property type="entry name" value="RF3"/>
    <property type="match status" value="1"/>
</dbReference>
<dbReference type="AlphaFoldDB" id="A0A0U9HJJ4"/>
<dbReference type="Proteomes" id="UP000054558">
    <property type="component" value="Unassembled WGS sequence"/>
</dbReference>
<dbReference type="InterPro" id="IPR041732">
    <property type="entry name" value="RF3_GTP-bd"/>
</dbReference>
<evidence type="ECO:0000256" key="3">
    <source>
        <dbReference type="ARBA" id="ARBA00022490"/>
    </source>
</evidence>
<proteinExistence type="inferred from homology"/>
<dbReference type="InterPro" id="IPR027417">
    <property type="entry name" value="P-loop_NTPase"/>
</dbReference>
<keyword evidence="4" id="KW-0547">Nucleotide-binding</keyword>
<dbReference type="Pfam" id="PF16658">
    <property type="entry name" value="RF3_C"/>
    <property type="match status" value="1"/>
</dbReference>
<comment type="similarity">
    <text evidence="2">Belongs to the TRAFAC class translation factor GTPase superfamily. Classic translation factor GTPase family. PrfC subfamily.</text>
</comment>
<dbReference type="OrthoDB" id="364892at2759"/>
<dbReference type="InterPro" id="IPR005225">
    <property type="entry name" value="Small_GTP-bd"/>
</dbReference>
<dbReference type="FunFam" id="3.40.50.300:FF:000542">
    <property type="entry name" value="Peptide chain release factor 3"/>
    <property type="match status" value="1"/>
</dbReference>
<dbReference type="SUPFAM" id="SSF52540">
    <property type="entry name" value="P-loop containing nucleoside triphosphate hydrolases"/>
    <property type="match status" value="1"/>
</dbReference>
<dbReference type="Pfam" id="PF22042">
    <property type="entry name" value="EF-G_D2"/>
    <property type="match status" value="1"/>
</dbReference>
<dbReference type="InterPro" id="IPR053905">
    <property type="entry name" value="EF-G-like_DII"/>
</dbReference>
<dbReference type="EMBL" id="DF237062">
    <property type="protein sequence ID" value="GAQ82508.1"/>
    <property type="molecule type" value="Genomic_DNA"/>
</dbReference>
<dbReference type="Gene3D" id="3.30.70.3280">
    <property type="entry name" value="Peptide chain release factor 3, domain III"/>
    <property type="match status" value="1"/>
</dbReference>
<dbReference type="PANTHER" id="PTHR43556:SF2">
    <property type="entry name" value="PEPTIDE CHAIN RELEASE FACTOR RF3"/>
    <property type="match status" value="1"/>
</dbReference>
<dbReference type="InterPro" id="IPR038467">
    <property type="entry name" value="RF3_dom_3_sf"/>
</dbReference>
<dbReference type="GO" id="GO:0005525">
    <property type="term" value="F:GTP binding"/>
    <property type="evidence" value="ECO:0007669"/>
    <property type="project" value="UniProtKB-KW"/>
</dbReference>
<name>A0A0U9HJJ4_KLENI</name>
<dbReference type="Pfam" id="PF00009">
    <property type="entry name" value="GTP_EFTU"/>
    <property type="match status" value="1"/>
</dbReference>
<dbReference type="FunFam" id="3.30.70.3280:FF:000001">
    <property type="entry name" value="Peptide chain release factor 3"/>
    <property type="match status" value="1"/>
</dbReference>
<accession>A0A0U9HJJ4</accession>
<dbReference type="InterPro" id="IPR000795">
    <property type="entry name" value="T_Tr_GTP-bd_dom"/>
</dbReference>
<keyword evidence="3" id="KW-0963">Cytoplasm</keyword>
<evidence type="ECO:0000313" key="9">
    <source>
        <dbReference type="EMBL" id="GAQ82508.1"/>
    </source>
</evidence>
<dbReference type="Gene3D" id="2.40.30.10">
    <property type="entry name" value="Translation factors"/>
    <property type="match status" value="1"/>
</dbReference>
<dbReference type="NCBIfam" id="NF001964">
    <property type="entry name" value="PRK00741.1"/>
    <property type="match status" value="1"/>
</dbReference>
<dbReference type="InterPro" id="IPR035647">
    <property type="entry name" value="EFG_III/V"/>
</dbReference>
<evidence type="ECO:0000259" key="8">
    <source>
        <dbReference type="PROSITE" id="PS51722"/>
    </source>
</evidence>
<comment type="subcellular location">
    <subcellularLocation>
        <location evidence="1">Cytoplasm</location>
    </subcellularLocation>
</comment>
<evidence type="ECO:0000256" key="5">
    <source>
        <dbReference type="ARBA" id="ARBA00022917"/>
    </source>
</evidence>
<dbReference type="OMA" id="GFVFKIH"/>
<dbReference type="PROSITE" id="PS51722">
    <property type="entry name" value="G_TR_2"/>
    <property type="match status" value="1"/>
</dbReference>
<dbReference type="Gene3D" id="3.40.50.300">
    <property type="entry name" value="P-loop containing nucleotide triphosphate hydrolases"/>
    <property type="match status" value="1"/>
</dbReference>
<organism evidence="9 10">
    <name type="scientific">Klebsormidium nitens</name>
    <name type="common">Green alga</name>
    <name type="synonym">Ulothrix nitens</name>
    <dbReference type="NCBI Taxonomy" id="105231"/>
    <lineage>
        <taxon>Eukaryota</taxon>
        <taxon>Viridiplantae</taxon>
        <taxon>Streptophyta</taxon>
        <taxon>Klebsormidiophyceae</taxon>
        <taxon>Klebsormidiales</taxon>
        <taxon>Klebsormidiaceae</taxon>
        <taxon>Klebsormidium</taxon>
    </lineage>
</organism>
<feature type="region of interest" description="Disordered" evidence="7">
    <location>
        <begin position="190"/>
        <end position="218"/>
    </location>
</feature>
<evidence type="ECO:0000256" key="1">
    <source>
        <dbReference type="ARBA" id="ARBA00004496"/>
    </source>
</evidence>
<keyword evidence="5" id="KW-0648">Protein biosynthesis</keyword>
<keyword evidence="6" id="KW-0342">GTP-binding</keyword>
<dbReference type="PROSITE" id="PS00301">
    <property type="entry name" value="G_TR_1"/>
    <property type="match status" value="1"/>
</dbReference>
<dbReference type="HAMAP" id="MF_00072">
    <property type="entry name" value="Rel_fac_3"/>
    <property type="match status" value="1"/>
</dbReference>
<dbReference type="NCBIfam" id="TIGR00503">
    <property type="entry name" value="prfC"/>
    <property type="match status" value="1"/>
</dbReference>
<sequence>MMLSGVSGQGGYGCGAGVLNIGFVFQCETELNICFCQNSQSAACRVGIAAAPMASTASVKLSARPLPQRLGKLEDRLVARCPCQCPLPVQKHQGVGLRSTRTGATAPNVAQKSKAPTERHRRALHCRSVLEAPTADTTSEKREGAENGEASGNGALHGQQDAANGVSNGHADVIENGAGDSADVIENGARDSVHNEEGSEGEGDESAEERKAREEEAASRKLAADLAAEVAKRRNFAIISHPDAGKTTLTEKLLLYGGAIHEAGAVKARRASRHATSDWMAMEQQRGISITSTAMVFETKGHSITLLDTPGHADFGEDTYRTLAAADNAVMLVDAGKGLEPQTRKLFEVCRMRKLPVFTFMNKLDRPAKEPLELLDEIEKEFALQTYPVNWPIGSGDRFVGVYHRPRKEVHLFQRDASHGSREIISTVLAGDDPTLKDIIEPDLYEQLQEELELLEELTPPLDMDRVRSGDLSPVFFGSAMNNFGVELFLESFLGYAVPPKAYESSRGEISPEYPHFTGFVFKLQANMDPRHRDKVAFVRVCSGQFEKGMKVQLARTGKTIALTRPQKLFAQERSTMETGFAGDVIGLNNPNAFAIGDTIFSGPRLAYPAIPCFSPELFMYIKNPNPSKYKQFQKGISELLGEGAVQVLYSMDPGQTNPILAAVGQLQFEVVQHRMQSEYNVDTTLEPIGYTVARWVVGGWDALEKVGRLYNCATVKDMWGRPVLLFRNDWNVSQLLNDNPEIGELAPYSLPPTEQG</sequence>
<dbReference type="SUPFAM" id="SSF50447">
    <property type="entry name" value="Translation proteins"/>
    <property type="match status" value="1"/>
</dbReference>
<dbReference type="GO" id="GO:0006415">
    <property type="term" value="P:translational termination"/>
    <property type="evidence" value="ECO:0000318"/>
    <property type="project" value="GO_Central"/>
</dbReference>
<feature type="compositionally biased region" description="Acidic residues" evidence="7">
    <location>
        <begin position="198"/>
        <end position="207"/>
    </location>
</feature>
<feature type="compositionally biased region" description="Polar residues" evidence="7">
    <location>
        <begin position="99"/>
        <end position="111"/>
    </location>
</feature>
<dbReference type="SUPFAM" id="SSF54980">
    <property type="entry name" value="EF-G C-terminal domain-like"/>
    <property type="match status" value="1"/>
</dbReference>
<dbReference type="InterPro" id="IPR004548">
    <property type="entry name" value="PrfC"/>
</dbReference>
<feature type="region of interest" description="Disordered" evidence="7">
    <location>
        <begin position="96"/>
        <end position="176"/>
    </location>
</feature>
<dbReference type="GO" id="GO:0005829">
    <property type="term" value="C:cytosol"/>
    <property type="evidence" value="ECO:0000318"/>
    <property type="project" value="GO_Central"/>
</dbReference>
<evidence type="ECO:0000256" key="4">
    <source>
        <dbReference type="ARBA" id="ARBA00022741"/>
    </source>
</evidence>
<dbReference type="PRINTS" id="PR00315">
    <property type="entry name" value="ELONGATNFCT"/>
</dbReference>
<reference evidence="9 10" key="1">
    <citation type="journal article" date="2014" name="Nat. Commun.">
        <title>Klebsormidium flaccidum genome reveals primary factors for plant terrestrial adaptation.</title>
        <authorList>
            <person name="Hori K."/>
            <person name="Maruyama F."/>
            <person name="Fujisawa T."/>
            <person name="Togashi T."/>
            <person name="Yamamoto N."/>
            <person name="Seo M."/>
            <person name="Sato S."/>
            <person name="Yamada T."/>
            <person name="Mori H."/>
            <person name="Tajima N."/>
            <person name="Moriyama T."/>
            <person name="Ikeuchi M."/>
            <person name="Watanabe M."/>
            <person name="Wada H."/>
            <person name="Kobayashi K."/>
            <person name="Saito M."/>
            <person name="Masuda T."/>
            <person name="Sasaki-Sekimoto Y."/>
            <person name="Mashiguchi K."/>
            <person name="Awai K."/>
            <person name="Shimojima M."/>
            <person name="Masuda S."/>
            <person name="Iwai M."/>
            <person name="Nobusawa T."/>
            <person name="Narise T."/>
            <person name="Kondo S."/>
            <person name="Saito H."/>
            <person name="Sato R."/>
            <person name="Murakawa M."/>
            <person name="Ihara Y."/>
            <person name="Oshima-Yamada Y."/>
            <person name="Ohtaka K."/>
            <person name="Satoh M."/>
            <person name="Sonobe K."/>
            <person name="Ishii M."/>
            <person name="Ohtani R."/>
            <person name="Kanamori-Sato M."/>
            <person name="Honoki R."/>
            <person name="Miyazaki D."/>
            <person name="Mochizuki H."/>
            <person name="Umetsu J."/>
            <person name="Higashi K."/>
            <person name="Shibata D."/>
            <person name="Kamiya Y."/>
            <person name="Sato N."/>
            <person name="Nakamura Y."/>
            <person name="Tabata S."/>
            <person name="Ida S."/>
            <person name="Kurokawa K."/>
            <person name="Ohta H."/>
        </authorList>
    </citation>
    <scope>NUCLEOTIDE SEQUENCE [LARGE SCALE GENOMIC DNA]</scope>
    <source>
        <strain evidence="9 10">NIES-2285</strain>
    </source>
</reference>
<evidence type="ECO:0000256" key="2">
    <source>
        <dbReference type="ARBA" id="ARBA00009978"/>
    </source>
</evidence>
<dbReference type="InterPro" id="IPR009000">
    <property type="entry name" value="Transl_B-barrel_sf"/>
</dbReference>
<dbReference type="PANTHER" id="PTHR43556">
    <property type="entry name" value="PEPTIDE CHAIN RELEASE FACTOR RF3"/>
    <property type="match status" value="1"/>
</dbReference>
<dbReference type="InterPro" id="IPR032090">
    <property type="entry name" value="RF3_C"/>
</dbReference>
<feature type="compositionally biased region" description="Basic and acidic residues" evidence="7">
    <location>
        <begin position="208"/>
        <end position="218"/>
    </location>
</feature>
<dbReference type="GO" id="GO:0003924">
    <property type="term" value="F:GTPase activity"/>
    <property type="evidence" value="ECO:0007669"/>
    <property type="project" value="InterPro"/>
</dbReference>
<dbReference type="InterPro" id="IPR031157">
    <property type="entry name" value="G_TR_CS"/>
</dbReference>
<gene>
    <name evidence="9" type="ORF">KFL_001130260</name>
</gene>
<evidence type="ECO:0000256" key="6">
    <source>
        <dbReference type="ARBA" id="ARBA00023134"/>
    </source>
</evidence>
<dbReference type="STRING" id="105231.A0A0U9HJJ4"/>
<keyword evidence="10" id="KW-1185">Reference proteome</keyword>
<protein>
    <submittedName>
        <fullName evidence="9">Peptide chain release factor 3</fullName>
    </submittedName>
</protein>
<evidence type="ECO:0000313" key="10">
    <source>
        <dbReference type="Proteomes" id="UP000054558"/>
    </source>
</evidence>
<dbReference type="NCBIfam" id="TIGR00231">
    <property type="entry name" value="small_GTP"/>
    <property type="match status" value="1"/>
</dbReference>
<evidence type="ECO:0000256" key="7">
    <source>
        <dbReference type="SAM" id="MobiDB-lite"/>
    </source>
</evidence>
<feature type="domain" description="Tr-type G" evidence="8">
    <location>
        <begin position="231"/>
        <end position="501"/>
    </location>
</feature>
<dbReference type="GO" id="GO:0016150">
    <property type="term" value="F:translation release factor activity, codon nonspecific"/>
    <property type="evidence" value="ECO:0000318"/>
    <property type="project" value="GO_Central"/>
</dbReference>